<name>A0A1G7IJT2_9FLAO</name>
<dbReference type="AlphaFoldDB" id="A0A1G7IJT2"/>
<evidence type="ECO:0000313" key="2">
    <source>
        <dbReference type="EMBL" id="SDF12982.1"/>
    </source>
</evidence>
<keyword evidence="3" id="KW-1185">Reference proteome</keyword>
<feature type="transmembrane region" description="Helical" evidence="1">
    <location>
        <begin position="7"/>
        <end position="26"/>
    </location>
</feature>
<keyword evidence="1" id="KW-0812">Transmembrane</keyword>
<feature type="transmembrane region" description="Helical" evidence="1">
    <location>
        <begin position="38"/>
        <end position="55"/>
    </location>
</feature>
<keyword evidence="1" id="KW-0472">Membrane</keyword>
<accession>A0A1G7IJT2</accession>
<proteinExistence type="predicted"/>
<protein>
    <submittedName>
        <fullName evidence="2">Uncharacterized protein</fullName>
    </submittedName>
</protein>
<dbReference type="EMBL" id="FNBD01000007">
    <property type="protein sequence ID" value="SDF12982.1"/>
    <property type="molecule type" value="Genomic_DNA"/>
</dbReference>
<evidence type="ECO:0000256" key="1">
    <source>
        <dbReference type="SAM" id="Phobius"/>
    </source>
</evidence>
<organism evidence="2 3">
    <name type="scientific">Cellulophaga baltica</name>
    <dbReference type="NCBI Taxonomy" id="76594"/>
    <lineage>
        <taxon>Bacteria</taxon>
        <taxon>Pseudomonadati</taxon>
        <taxon>Bacteroidota</taxon>
        <taxon>Flavobacteriia</taxon>
        <taxon>Flavobacteriales</taxon>
        <taxon>Flavobacteriaceae</taxon>
        <taxon>Cellulophaga</taxon>
    </lineage>
</organism>
<reference evidence="3" key="1">
    <citation type="submission" date="2016-10" db="EMBL/GenBank/DDBJ databases">
        <authorList>
            <person name="Varghese N."/>
            <person name="Submissions S."/>
        </authorList>
    </citation>
    <scope>NUCLEOTIDE SEQUENCE [LARGE SCALE GENOMIC DNA]</scope>
    <source>
        <strain evidence="3">DSM 24729</strain>
    </source>
</reference>
<keyword evidence="1" id="KW-1133">Transmembrane helix</keyword>
<dbReference type="Proteomes" id="UP000182114">
    <property type="component" value="Unassembled WGS sequence"/>
</dbReference>
<evidence type="ECO:0000313" key="3">
    <source>
        <dbReference type="Proteomes" id="UP000182114"/>
    </source>
</evidence>
<gene>
    <name evidence="2" type="ORF">SAMN04487992_107294</name>
</gene>
<sequence length="76" mass="8841">MSLKNKALLYNFLSFAILFIVLRFFILDYLYESTVVKSIVSALVTMIFAPKFAVLKNKEGTRIVMKWLFSKSIKKL</sequence>